<reference evidence="2 3" key="1">
    <citation type="submission" date="2019-07" db="EMBL/GenBank/DDBJ databases">
        <title>WGS assembly of Gossypium tomentosum.</title>
        <authorList>
            <person name="Chen Z.J."/>
            <person name="Sreedasyam A."/>
            <person name="Ando A."/>
            <person name="Song Q."/>
            <person name="De L."/>
            <person name="Hulse-Kemp A."/>
            <person name="Ding M."/>
            <person name="Ye W."/>
            <person name="Kirkbride R."/>
            <person name="Jenkins J."/>
            <person name="Plott C."/>
            <person name="Lovell J."/>
            <person name="Lin Y.-M."/>
            <person name="Vaughn R."/>
            <person name="Liu B."/>
            <person name="Li W."/>
            <person name="Simpson S."/>
            <person name="Scheffler B."/>
            <person name="Saski C."/>
            <person name="Grover C."/>
            <person name="Hu G."/>
            <person name="Conover J."/>
            <person name="Carlson J."/>
            <person name="Shu S."/>
            <person name="Boston L."/>
            <person name="Williams M."/>
            <person name="Peterson D."/>
            <person name="Mcgee K."/>
            <person name="Jones D."/>
            <person name="Wendel J."/>
            <person name="Stelly D."/>
            <person name="Grimwood J."/>
            <person name="Schmutz J."/>
        </authorList>
    </citation>
    <scope>NUCLEOTIDE SEQUENCE [LARGE SCALE GENOMIC DNA]</scope>
    <source>
        <strain evidence="2">7179.01</strain>
    </source>
</reference>
<organism evidence="2 3">
    <name type="scientific">Gossypium tomentosum</name>
    <name type="common">Hawaiian cotton</name>
    <name type="synonym">Gossypium sandvicense</name>
    <dbReference type="NCBI Taxonomy" id="34277"/>
    <lineage>
        <taxon>Eukaryota</taxon>
        <taxon>Viridiplantae</taxon>
        <taxon>Streptophyta</taxon>
        <taxon>Embryophyta</taxon>
        <taxon>Tracheophyta</taxon>
        <taxon>Spermatophyta</taxon>
        <taxon>Magnoliopsida</taxon>
        <taxon>eudicotyledons</taxon>
        <taxon>Gunneridae</taxon>
        <taxon>Pentapetalae</taxon>
        <taxon>rosids</taxon>
        <taxon>malvids</taxon>
        <taxon>Malvales</taxon>
        <taxon>Malvaceae</taxon>
        <taxon>Malvoideae</taxon>
        <taxon>Gossypium</taxon>
    </lineage>
</organism>
<proteinExistence type="predicted"/>
<feature type="transmembrane region" description="Helical" evidence="1">
    <location>
        <begin position="30"/>
        <end position="51"/>
    </location>
</feature>
<keyword evidence="1" id="KW-1133">Transmembrane helix</keyword>
<evidence type="ECO:0000313" key="2">
    <source>
        <dbReference type="EMBL" id="TYI44787.1"/>
    </source>
</evidence>
<dbReference type="EMBL" id="CM017610">
    <property type="protein sequence ID" value="TYI44787.1"/>
    <property type="molecule type" value="Genomic_DNA"/>
</dbReference>
<evidence type="ECO:0000313" key="3">
    <source>
        <dbReference type="Proteomes" id="UP000322667"/>
    </source>
</evidence>
<keyword evidence="1" id="KW-0812">Transmembrane</keyword>
<evidence type="ECO:0000256" key="1">
    <source>
        <dbReference type="SAM" id="Phobius"/>
    </source>
</evidence>
<name>A0A5D2RV93_GOSTO</name>
<keyword evidence="1" id="KW-0472">Membrane</keyword>
<gene>
    <name evidence="2" type="ORF">ES332_A01G262400v1</name>
</gene>
<keyword evidence="3" id="KW-1185">Reference proteome</keyword>
<dbReference type="AlphaFoldDB" id="A0A5D2RV93"/>
<sequence>MSCWSHMQIGYLKRSIQDAGPCLEMTRWRIFLGCTGFIVKYLEAWSLLLMYSSSMLLLKVQPWFNRQKML</sequence>
<protein>
    <submittedName>
        <fullName evidence="2">Uncharacterized protein</fullName>
    </submittedName>
</protein>
<accession>A0A5D2RV93</accession>
<dbReference type="Proteomes" id="UP000322667">
    <property type="component" value="Chromosome A01"/>
</dbReference>